<dbReference type="EMBL" id="KI894009">
    <property type="protein sequence ID" value="OCF50757.1"/>
    <property type="molecule type" value="Genomic_DNA"/>
</dbReference>
<dbReference type="KEGG" id="kpin:30171182"/>
<dbReference type="AlphaFoldDB" id="A0A1B9I5G5"/>
<protein>
    <recommendedName>
        <fullName evidence="1">Small nuclear ribonucleoprotein Prp3 C-terminal domain-containing protein</fullName>
    </recommendedName>
</protein>
<sequence length="291" mass="33078">MPPNPELEAQLELLQLLTSMFTSTELILPETTQSILDQYTEEPSKGLSYTQELQGDLTLSVDEYASTSEQVIFHISLPMKGDQKVQIRPKQPNFLNRNQYQALLDDIPNVEPNEELSEYILSTIDNVKASLQTVLKESTAEKLDEQLDEEDDSAVEIIRVWFWLPSLSTREKRDDMVNFAKDVGLTGFVLAGKPGLLAVEGNSQVIDKYMSRIKSESWSDIPKHHKKITERLRRILPSPEAKAFRDMREITDTITHYGQYNHRGDMSEVKKLMDQWGVGDDFGAVIMNSGA</sequence>
<dbReference type="CDD" id="cd24163">
    <property type="entry name" value="RWDD2_C"/>
    <property type="match status" value="1"/>
</dbReference>
<name>A0A1B9I5G5_9TREE</name>
<dbReference type="InterPro" id="IPR017359">
    <property type="entry name" value="Phi-like"/>
</dbReference>
<proteinExistence type="predicted"/>
<dbReference type="STRING" id="1296096.A0A1B9I5G5"/>
<evidence type="ECO:0000259" key="1">
    <source>
        <dbReference type="Pfam" id="PF06544"/>
    </source>
</evidence>
<dbReference type="Pfam" id="PF06544">
    <property type="entry name" value="Prp3_C"/>
    <property type="match status" value="1"/>
</dbReference>
<dbReference type="InterPro" id="IPR059181">
    <property type="entry name" value="RWDD2A-B_C"/>
</dbReference>
<reference evidence="2" key="1">
    <citation type="submission" date="2013-07" db="EMBL/GenBank/DDBJ databases">
        <title>The Genome Sequence of Cryptococcus pinus CBS10737.</title>
        <authorList>
            <consortium name="The Broad Institute Genome Sequencing Platform"/>
            <person name="Cuomo C."/>
            <person name="Litvintseva A."/>
            <person name="Chen Y."/>
            <person name="Heitman J."/>
            <person name="Sun S."/>
            <person name="Springer D."/>
            <person name="Dromer F."/>
            <person name="Young S.K."/>
            <person name="Zeng Q."/>
            <person name="Gargeya S."/>
            <person name="Fitzgerald M."/>
            <person name="Abouelleil A."/>
            <person name="Alvarado L."/>
            <person name="Berlin A.M."/>
            <person name="Chapman S.B."/>
            <person name="Dewar J."/>
            <person name="Goldberg J."/>
            <person name="Griggs A."/>
            <person name="Gujja S."/>
            <person name="Hansen M."/>
            <person name="Howarth C."/>
            <person name="Imamovic A."/>
            <person name="Larimer J."/>
            <person name="McCowan C."/>
            <person name="Murphy C."/>
            <person name="Pearson M."/>
            <person name="Priest M."/>
            <person name="Roberts A."/>
            <person name="Saif S."/>
            <person name="Shea T."/>
            <person name="Sykes S."/>
            <person name="Wortman J."/>
            <person name="Nusbaum C."/>
            <person name="Birren B."/>
        </authorList>
    </citation>
    <scope>NUCLEOTIDE SEQUENCE [LARGE SCALE GENOMIC DNA]</scope>
    <source>
        <strain evidence="2">CBS 10737</strain>
    </source>
</reference>
<accession>A0A1B9I5G5</accession>
<dbReference type="PANTHER" id="PTHR15955">
    <property type="entry name" value="RWD DOMAIN CONTAINING PROTEIN 2"/>
    <property type="match status" value="1"/>
</dbReference>
<dbReference type="PIRSF" id="PIRSF038021">
    <property type="entry name" value="UCP038021_RWDD2"/>
    <property type="match status" value="1"/>
</dbReference>
<dbReference type="EMBL" id="CP144521">
    <property type="protein sequence ID" value="WWC68533.1"/>
    <property type="molecule type" value="Genomic_DNA"/>
</dbReference>
<reference evidence="3" key="4">
    <citation type="submission" date="2024-02" db="EMBL/GenBank/DDBJ databases">
        <title>Comparative genomics of Cryptococcus and Kwoniella reveals pathogenesis evolution and contrasting modes of karyotype evolution via chromosome fusion or intercentromeric recombination.</title>
        <authorList>
            <person name="Coelho M.A."/>
            <person name="David-Palma M."/>
            <person name="Shea T."/>
            <person name="Bowers K."/>
            <person name="McGinley-Smith S."/>
            <person name="Mohammad A.W."/>
            <person name="Gnirke A."/>
            <person name="Yurkov A.M."/>
            <person name="Nowrousian M."/>
            <person name="Sun S."/>
            <person name="Cuomo C.A."/>
            <person name="Heitman J."/>
        </authorList>
    </citation>
    <scope>NUCLEOTIDE SEQUENCE</scope>
    <source>
        <strain evidence="3">CBS 10737</strain>
    </source>
</reference>
<dbReference type="RefSeq" id="XP_019011976.1">
    <property type="nucleotide sequence ID" value="XM_019154573.1"/>
</dbReference>
<feature type="domain" description="Small nuclear ribonucleoprotein Prp3 C-terminal" evidence="1">
    <location>
        <begin position="161"/>
        <end position="231"/>
    </location>
</feature>
<evidence type="ECO:0000313" key="2">
    <source>
        <dbReference type="EMBL" id="OCF50757.1"/>
    </source>
</evidence>
<dbReference type="GeneID" id="30171182"/>
<dbReference type="OrthoDB" id="432412at2759"/>
<dbReference type="Proteomes" id="UP000094020">
    <property type="component" value="Chromosome 3"/>
</dbReference>
<dbReference type="PANTHER" id="PTHR15955:SF10">
    <property type="entry name" value="DUF1115 DOMAIN PROTEIN (AFU_ORTHOLOGUE AFUA_5G14750)"/>
    <property type="match status" value="1"/>
</dbReference>
<evidence type="ECO:0000313" key="4">
    <source>
        <dbReference type="Proteomes" id="UP000094020"/>
    </source>
</evidence>
<organism evidence="2">
    <name type="scientific">Kwoniella pini CBS 10737</name>
    <dbReference type="NCBI Taxonomy" id="1296096"/>
    <lineage>
        <taxon>Eukaryota</taxon>
        <taxon>Fungi</taxon>
        <taxon>Dikarya</taxon>
        <taxon>Basidiomycota</taxon>
        <taxon>Agaricomycotina</taxon>
        <taxon>Tremellomycetes</taxon>
        <taxon>Tremellales</taxon>
        <taxon>Cryptococcaceae</taxon>
        <taxon>Kwoniella</taxon>
    </lineage>
</organism>
<reference evidence="2" key="3">
    <citation type="submission" date="2016-07" db="EMBL/GenBank/DDBJ databases">
        <title>Evolution of pathogenesis and genome organization in the Tremellales.</title>
        <authorList>
            <person name="Cuomo C."/>
            <person name="Litvintseva A."/>
            <person name="Heitman J."/>
            <person name="Chen Y."/>
            <person name="Sun S."/>
            <person name="Springer D."/>
            <person name="Dromer F."/>
            <person name="Young S."/>
            <person name="Zeng Q."/>
            <person name="Chapman S."/>
            <person name="Gujja S."/>
            <person name="Saif S."/>
            <person name="Birren B."/>
        </authorList>
    </citation>
    <scope>NUCLEOTIDE SEQUENCE</scope>
    <source>
        <strain evidence="2">CBS 10737</strain>
    </source>
</reference>
<reference evidence="3" key="2">
    <citation type="submission" date="2013-07" db="EMBL/GenBank/DDBJ databases">
        <authorList>
            <consortium name="The Broad Institute Genome Sequencing Platform"/>
            <person name="Cuomo C."/>
            <person name="Litvintseva A."/>
            <person name="Chen Y."/>
            <person name="Heitman J."/>
            <person name="Sun S."/>
            <person name="Springer D."/>
            <person name="Dromer F."/>
            <person name="Young S.K."/>
            <person name="Zeng Q."/>
            <person name="Gargeya S."/>
            <person name="Fitzgerald M."/>
            <person name="Abouelleil A."/>
            <person name="Alvarado L."/>
            <person name="Berlin A.M."/>
            <person name="Chapman S.B."/>
            <person name="Dewar J."/>
            <person name="Goldberg J."/>
            <person name="Griggs A."/>
            <person name="Gujja S."/>
            <person name="Hansen M."/>
            <person name="Howarth C."/>
            <person name="Imamovic A."/>
            <person name="Larimer J."/>
            <person name="McCowan C."/>
            <person name="Murphy C."/>
            <person name="Pearson M."/>
            <person name="Priest M."/>
            <person name="Roberts A."/>
            <person name="Saif S."/>
            <person name="Shea T."/>
            <person name="Sykes S."/>
            <person name="Wortman J."/>
            <person name="Nusbaum C."/>
            <person name="Birren B."/>
        </authorList>
    </citation>
    <scope>NUCLEOTIDE SEQUENCE</scope>
    <source>
        <strain evidence="3">CBS 10737</strain>
    </source>
</reference>
<evidence type="ECO:0000313" key="3">
    <source>
        <dbReference type="EMBL" id="WWC68533.1"/>
    </source>
</evidence>
<gene>
    <name evidence="2" type="ORF">I206_02813</name>
    <name evidence="3" type="ORF">I206_102462</name>
</gene>
<dbReference type="InterPro" id="IPR010541">
    <property type="entry name" value="Prp3_C"/>
</dbReference>
<keyword evidence="4" id="KW-1185">Reference proteome</keyword>